<accession>A0A4U5TQK5</accession>
<comment type="caution">
    <text evidence="1">The sequence shown here is derived from an EMBL/GenBank/DDBJ whole genome shotgun (WGS) entry which is preliminary data.</text>
</comment>
<dbReference type="EMBL" id="SWMU01000002">
    <property type="protein sequence ID" value="TKS56487.1"/>
    <property type="molecule type" value="Genomic_DNA"/>
</dbReference>
<sequence>MHILYVDESGDPGVHKFSSPHFILSGLIIDQNDWSSCLSNLKKFRKSLYKVYGLNQRTEIHASELIRINKLKTYQKIKKINRIKILKDYANQIPIIFNNSKVINVCLHIENFEDRDIFELAWSRLIQRFDTFLKRQAKDKGIVVVDDTDSIKLQNLQRKMRIYNPTPTHYGEGSYNAPINNILEDPFSRNSAQSYFIQTVDIIAHLLYRKEYPKGSLKKYGMEHLFNRLEPVLLKKASKSDNLGIVRA</sequence>
<dbReference type="InterPro" id="IPR024524">
    <property type="entry name" value="DUF3800"/>
</dbReference>
<evidence type="ECO:0000313" key="1">
    <source>
        <dbReference type="EMBL" id="TKS56487.1"/>
    </source>
</evidence>
<gene>
    <name evidence="1" type="ORF">FCN74_05470</name>
</gene>
<reference evidence="1 2" key="1">
    <citation type="submission" date="2019-04" db="EMBL/GenBank/DDBJ databases">
        <title>Psychroflexus halotolerans sp. nov., isolated from a marine solar saltern.</title>
        <authorList>
            <person name="Feng X."/>
        </authorList>
    </citation>
    <scope>NUCLEOTIDE SEQUENCE [LARGE SCALE GENOMIC DNA]</scope>
    <source>
        <strain evidence="1 2">WDS2C27</strain>
    </source>
</reference>
<proteinExistence type="predicted"/>
<dbReference type="Pfam" id="PF12686">
    <property type="entry name" value="DUF3800"/>
    <property type="match status" value="1"/>
</dbReference>
<organism evidence="1 2">
    <name type="scientific">Mesohalobacter halotolerans</name>
    <dbReference type="NCBI Taxonomy" id="1883405"/>
    <lineage>
        <taxon>Bacteria</taxon>
        <taxon>Pseudomonadati</taxon>
        <taxon>Bacteroidota</taxon>
        <taxon>Flavobacteriia</taxon>
        <taxon>Flavobacteriales</taxon>
        <taxon>Flavobacteriaceae</taxon>
        <taxon>Mesohalobacter</taxon>
    </lineage>
</organism>
<name>A0A4U5TQK5_9FLAO</name>
<dbReference type="Proteomes" id="UP000306552">
    <property type="component" value="Unassembled WGS sequence"/>
</dbReference>
<dbReference type="AlphaFoldDB" id="A0A4U5TQK5"/>
<keyword evidence="2" id="KW-1185">Reference proteome</keyword>
<dbReference type="RefSeq" id="WP_138931589.1">
    <property type="nucleotide sequence ID" value="NZ_SWMU01000002.1"/>
</dbReference>
<dbReference type="OrthoDB" id="2680392at2"/>
<protein>
    <submittedName>
        <fullName evidence="1">DUF3800 domain-containing protein</fullName>
    </submittedName>
</protein>
<evidence type="ECO:0000313" key="2">
    <source>
        <dbReference type="Proteomes" id="UP000306552"/>
    </source>
</evidence>